<sequence>MKKLVVITGASSGFGSAIARRLNALDYPLLLIARRLEPMEDLKLSNTICKAVDVCDAEGFKNAIIEAEAIYGEVETLINNAGIMLLSELDSQDPKEWEAMINVNLKGVLNGMEIVISKMKKRQSGTIVNMSSLAGQKTYEFHAAYCATKYAVHGLTEATRWELAPYNVRVIEISPGAAETELVSHISVPAVQKDYKDWKESIGGVISADDVASAVEFAVELPQSVCIRDLKIAPTKQQN</sequence>
<evidence type="ECO:0000313" key="4">
    <source>
        <dbReference type="EMBL" id="AQS35235.1"/>
    </source>
</evidence>
<organism evidence="4 5">
    <name type="scientific">Shewanella psychrophila</name>
    <dbReference type="NCBI Taxonomy" id="225848"/>
    <lineage>
        <taxon>Bacteria</taxon>
        <taxon>Pseudomonadati</taxon>
        <taxon>Pseudomonadota</taxon>
        <taxon>Gammaproteobacteria</taxon>
        <taxon>Alteromonadales</taxon>
        <taxon>Shewanellaceae</taxon>
        <taxon>Shewanella</taxon>
    </lineage>
</organism>
<evidence type="ECO:0000313" key="5">
    <source>
        <dbReference type="Proteomes" id="UP000189545"/>
    </source>
</evidence>
<comment type="similarity">
    <text evidence="1 3">Belongs to the short-chain dehydrogenases/reductases (SDR) family.</text>
</comment>
<dbReference type="PROSITE" id="PS00061">
    <property type="entry name" value="ADH_SHORT"/>
    <property type="match status" value="1"/>
</dbReference>
<dbReference type="AlphaFoldDB" id="A0A1S6HI97"/>
<keyword evidence="2" id="KW-0560">Oxidoreductase</keyword>
<dbReference type="STRING" id="225848.Sps_00010"/>
<dbReference type="FunFam" id="3.40.50.720:FF:000047">
    <property type="entry name" value="NADP-dependent L-serine/L-allo-threonine dehydrogenase"/>
    <property type="match status" value="1"/>
</dbReference>
<dbReference type="KEGG" id="spsw:Sps_00010"/>
<dbReference type="InterPro" id="IPR020904">
    <property type="entry name" value="Sc_DH/Rdtase_CS"/>
</dbReference>
<dbReference type="PANTHER" id="PTHR43115">
    <property type="entry name" value="DEHYDROGENASE/REDUCTASE SDR FAMILY MEMBER 11"/>
    <property type="match status" value="1"/>
</dbReference>
<protein>
    <submittedName>
        <fullName evidence="4">Short-chain alcohol dehydrogenase</fullName>
    </submittedName>
</protein>
<dbReference type="OrthoDB" id="3178062at2"/>
<accession>A0A1S6HI97</accession>
<proteinExistence type="inferred from homology"/>
<evidence type="ECO:0000256" key="2">
    <source>
        <dbReference type="ARBA" id="ARBA00023002"/>
    </source>
</evidence>
<dbReference type="InterPro" id="IPR036291">
    <property type="entry name" value="NAD(P)-bd_dom_sf"/>
</dbReference>
<evidence type="ECO:0000256" key="1">
    <source>
        <dbReference type="ARBA" id="ARBA00006484"/>
    </source>
</evidence>
<keyword evidence="5" id="KW-1185">Reference proteome</keyword>
<dbReference type="Gene3D" id="3.40.50.720">
    <property type="entry name" value="NAD(P)-binding Rossmann-like Domain"/>
    <property type="match status" value="1"/>
</dbReference>
<gene>
    <name evidence="4" type="ORF">Sps_00010</name>
</gene>
<dbReference type="PANTHER" id="PTHR43115:SF4">
    <property type="entry name" value="DEHYDROGENASE_REDUCTASE SDR FAMILY MEMBER 11"/>
    <property type="match status" value="1"/>
</dbReference>
<name>A0A1S6HI97_9GAMM</name>
<dbReference type="SUPFAM" id="SSF51735">
    <property type="entry name" value="NAD(P)-binding Rossmann-fold domains"/>
    <property type="match status" value="1"/>
</dbReference>
<dbReference type="Proteomes" id="UP000189545">
    <property type="component" value="Chromosome"/>
</dbReference>
<reference evidence="4 5" key="1">
    <citation type="submission" date="2016-03" db="EMBL/GenBank/DDBJ databases">
        <title>Complete genome sequence of Shewanella psychrophila WP2, a deep sea bacterium isolated from west Pacific sediment.</title>
        <authorList>
            <person name="Xu G."/>
            <person name="Jian H."/>
        </authorList>
    </citation>
    <scope>NUCLEOTIDE SEQUENCE [LARGE SCALE GENOMIC DNA]</scope>
    <source>
        <strain evidence="4 5">WP2</strain>
    </source>
</reference>
<dbReference type="CDD" id="cd05233">
    <property type="entry name" value="SDR_c"/>
    <property type="match status" value="1"/>
</dbReference>
<evidence type="ECO:0000256" key="3">
    <source>
        <dbReference type="RuleBase" id="RU000363"/>
    </source>
</evidence>
<dbReference type="EMBL" id="CP014782">
    <property type="protein sequence ID" value="AQS35235.1"/>
    <property type="molecule type" value="Genomic_DNA"/>
</dbReference>
<dbReference type="GO" id="GO:0016616">
    <property type="term" value="F:oxidoreductase activity, acting on the CH-OH group of donors, NAD or NADP as acceptor"/>
    <property type="evidence" value="ECO:0007669"/>
    <property type="project" value="UniProtKB-ARBA"/>
</dbReference>
<dbReference type="PRINTS" id="PR00081">
    <property type="entry name" value="GDHRDH"/>
</dbReference>
<dbReference type="Pfam" id="PF00106">
    <property type="entry name" value="adh_short"/>
    <property type="match status" value="1"/>
</dbReference>
<dbReference type="PRINTS" id="PR00080">
    <property type="entry name" value="SDRFAMILY"/>
</dbReference>
<dbReference type="InterPro" id="IPR002347">
    <property type="entry name" value="SDR_fam"/>
</dbReference>
<dbReference type="RefSeq" id="WP_077750606.1">
    <property type="nucleotide sequence ID" value="NZ_CP014782.1"/>
</dbReference>